<dbReference type="NCBIfam" id="TIGR00787">
    <property type="entry name" value="dctP"/>
    <property type="match status" value="1"/>
</dbReference>
<evidence type="ECO:0000313" key="8">
    <source>
        <dbReference type="Proteomes" id="UP000018890"/>
    </source>
</evidence>
<feature type="signal peptide" evidence="6">
    <location>
        <begin position="1"/>
        <end position="20"/>
    </location>
</feature>
<dbReference type="PANTHER" id="PTHR33376">
    <property type="match status" value="1"/>
</dbReference>
<gene>
    <name evidence="7" type="ORF">JCM9140_4489</name>
</gene>
<keyword evidence="3" id="KW-0813">Transport</keyword>
<feature type="region of interest" description="Disordered" evidence="5">
    <location>
        <begin position="27"/>
        <end position="48"/>
    </location>
</feature>
<accession>W4Q8G6</accession>
<dbReference type="InterPro" id="IPR018389">
    <property type="entry name" value="DctP_fam"/>
</dbReference>
<sequence length="352" mass="38484">MSKKFMVLIGMLMAFSIVLAACGGGSGSEPAESDSVDEAEGEETTDAVTDAEVTLRLAHSGSETHQYHIAAEKFKEEIEALSDGAITIEIYSGSVLGNEGEAVEQVLDGTLDITTVSADSSFANTVPEMNVFGIPYLFEDLDHVYRTLDGEIGHELLELSDQKGMKALGYWEVGQRHVTNSTREVKTPDDMNGLNIRVQPAPVWEAHMNALGASPTPVAFNELYSALDQGVVDGQENPLNTIFSMAFYEVQDYVSLTGHTFSPAIVIMSERAWEGLSPEQQQLVEEAVEVAKAYQRETLLEKNDEILAHLEENGVTVTSDVDFEAFREATLEVRDVLSSQVPTDLIEKIENN</sequence>
<evidence type="ECO:0000256" key="2">
    <source>
        <dbReference type="ARBA" id="ARBA00009023"/>
    </source>
</evidence>
<dbReference type="EMBL" id="BAUT01000093">
    <property type="protein sequence ID" value="GAE28275.1"/>
    <property type="molecule type" value="Genomic_DNA"/>
</dbReference>
<keyword evidence="4 6" id="KW-0732">Signal</keyword>
<reference evidence="7" key="1">
    <citation type="journal article" date="2014" name="Genome Announc.">
        <title>Draft Genome Sequences of Three Alkaliphilic Bacillus Strains, Bacillus wakoensis JCM 9140T, Bacillus akibai JCM 9157T, and Bacillus hemicellulosilyticus JCM 9152T.</title>
        <authorList>
            <person name="Yuki M."/>
            <person name="Oshima K."/>
            <person name="Suda W."/>
            <person name="Oshida Y."/>
            <person name="Kitamura K."/>
            <person name="Iida T."/>
            <person name="Hattori M."/>
            <person name="Ohkuma M."/>
        </authorList>
    </citation>
    <scope>NUCLEOTIDE SEQUENCE [LARGE SCALE GENOMIC DNA]</scope>
    <source>
        <strain evidence="7">JCM 9140</strain>
    </source>
</reference>
<feature type="chain" id="PRO_5004847020" evidence="6">
    <location>
        <begin position="21"/>
        <end position="352"/>
    </location>
</feature>
<name>W4Q8G6_9BACI</name>
<evidence type="ECO:0000256" key="4">
    <source>
        <dbReference type="ARBA" id="ARBA00022729"/>
    </source>
</evidence>
<dbReference type="Pfam" id="PF03480">
    <property type="entry name" value="DctP"/>
    <property type="match status" value="1"/>
</dbReference>
<comment type="caution">
    <text evidence="7">The sequence shown here is derived from an EMBL/GenBank/DDBJ whole genome shotgun (WGS) entry which is preliminary data.</text>
</comment>
<evidence type="ECO:0000256" key="6">
    <source>
        <dbReference type="SAM" id="SignalP"/>
    </source>
</evidence>
<feature type="compositionally biased region" description="Acidic residues" evidence="5">
    <location>
        <begin position="31"/>
        <end position="45"/>
    </location>
</feature>
<dbReference type="RefSeq" id="WP_034750767.1">
    <property type="nucleotide sequence ID" value="NZ_BAUT01000093.1"/>
</dbReference>
<evidence type="ECO:0000256" key="3">
    <source>
        <dbReference type="ARBA" id="ARBA00022448"/>
    </source>
</evidence>
<dbReference type="NCBIfam" id="NF037995">
    <property type="entry name" value="TRAP_S1"/>
    <property type="match status" value="1"/>
</dbReference>
<dbReference type="Proteomes" id="UP000018890">
    <property type="component" value="Unassembled WGS sequence"/>
</dbReference>
<keyword evidence="8" id="KW-1185">Reference proteome</keyword>
<comment type="similarity">
    <text evidence="2">Belongs to the bacterial solute-binding protein 7 family.</text>
</comment>
<evidence type="ECO:0000313" key="7">
    <source>
        <dbReference type="EMBL" id="GAE28275.1"/>
    </source>
</evidence>
<dbReference type="AlphaFoldDB" id="W4Q8G6"/>
<dbReference type="InterPro" id="IPR038404">
    <property type="entry name" value="TRAP_DctP_sf"/>
</dbReference>
<dbReference type="STRING" id="1236970.JCM9140_4489"/>
<dbReference type="Gene3D" id="3.40.190.170">
    <property type="entry name" value="Bacterial extracellular solute-binding protein, family 7"/>
    <property type="match status" value="1"/>
</dbReference>
<evidence type="ECO:0000256" key="5">
    <source>
        <dbReference type="SAM" id="MobiDB-lite"/>
    </source>
</evidence>
<proteinExistence type="inferred from homology"/>
<dbReference type="PIRSF" id="PIRSF006470">
    <property type="entry name" value="DctB"/>
    <property type="match status" value="1"/>
</dbReference>
<evidence type="ECO:0000256" key="1">
    <source>
        <dbReference type="ARBA" id="ARBA00004196"/>
    </source>
</evidence>
<dbReference type="GO" id="GO:0055085">
    <property type="term" value="P:transmembrane transport"/>
    <property type="evidence" value="ECO:0007669"/>
    <property type="project" value="InterPro"/>
</dbReference>
<dbReference type="InterPro" id="IPR004682">
    <property type="entry name" value="TRAP_DctP"/>
</dbReference>
<protein>
    <submittedName>
        <fullName evidence="7">TRAP-type C4-dicarboxylate transport system</fullName>
    </submittedName>
</protein>
<organism evidence="7 8">
    <name type="scientific">Halalkalibacter wakoensis JCM 9140</name>
    <dbReference type="NCBI Taxonomy" id="1236970"/>
    <lineage>
        <taxon>Bacteria</taxon>
        <taxon>Bacillati</taxon>
        <taxon>Bacillota</taxon>
        <taxon>Bacilli</taxon>
        <taxon>Bacillales</taxon>
        <taxon>Bacillaceae</taxon>
        <taxon>Halalkalibacter</taxon>
    </lineage>
</organism>
<dbReference type="PANTHER" id="PTHR33376:SF4">
    <property type="entry name" value="SIALIC ACID-BINDING PERIPLASMIC PROTEIN SIAP"/>
    <property type="match status" value="1"/>
</dbReference>
<dbReference type="PROSITE" id="PS51257">
    <property type="entry name" value="PROKAR_LIPOPROTEIN"/>
    <property type="match status" value="1"/>
</dbReference>
<dbReference type="GO" id="GO:0030288">
    <property type="term" value="C:outer membrane-bounded periplasmic space"/>
    <property type="evidence" value="ECO:0007669"/>
    <property type="project" value="InterPro"/>
</dbReference>
<comment type="subcellular location">
    <subcellularLocation>
        <location evidence="1">Cell envelope</location>
    </subcellularLocation>
</comment>